<dbReference type="PANTHER" id="PTHR43316">
    <property type="entry name" value="HYDROLASE, HALOACID DELAHOGENASE-RELATED"/>
    <property type="match status" value="1"/>
</dbReference>
<dbReference type="AlphaFoldDB" id="A0A517PWQ1"/>
<name>A0A517PWQ1_9PLAN</name>
<dbReference type="GO" id="GO:0016787">
    <property type="term" value="F:hydrolase activity"/>
    <property type="evidence" value="ECO:0007669"/>
    <property type="project" value="UniProtKB-KW"/>
</dbReference>
<sequence length="215" mass="23764">MREKPARQLRAETVIKAVIFDLYGTLLELTQDHRPFLQVAKHCTSLSVQAAIHKALVNDCPTLDSYASLLRLKTQLNLERLEQILADDLLKVRLFPDVRSALEKLQSRQVKIAVISNLATPYIRPFDSHNLRTHFDVILFSCECGLAKPDPAIYQRAIQQLNLAPEEILMVGDSYASDVVGPATAGIKGIHLVRSGEGSSASAVISGLESLFDFV</sequence>
<organism evidence="2 3">
    <name type="scientific">Gimesia chilikensis</name>
    <dbReference type="NCBI Taxonomy" id="2605989"/>
    <lineage>
        <taxon>Bacteria</taxon>
        <taxon>Pseudomonadati</taxon>
        <taxon>Planctomycetota</taxon>
        <taxon>Planctomycetia</taxon>
        <taxon>Planctomycetales</taxon>
        <taxon>Planctomycetaceae</taxon>
        <taxon>Gimesia</taxon>
    </lineage>
</organism>
<evidence type="ECO:0000256" key="1">
    <source>
        <dbReference type="ARBA" id="ARBA00022801"/>
    </source>
</evidence>
<dbReference type="SUPFAM" id="SSF56784">
    <property type="entry name" value="HAD-like"/>
    <property type="match status" value="1"/>
</dbReference>
<dbReference type="PRINTS" id="PR00413">
    <property type="entry name" value="HADHALOGNASE"/>
</dbReference>
<evidence type="ECO:0000313" key="2">
    <source>
        <dbReference type="EMBL" id="QDT23808.1"/>
    </source>
</evidence>
<reference evidence="2 3" key="1">
    <citation type="submission" date="2019-02" db="EMBL/GenBank/DDBJ databases">
        <title>Deep-cultivation of Planctomycetes and their phenomic and genomic characterization uncovers novel biology.</title>
        <authorList>
            <person name="Wiegand S."/>
            <person name="Jogler M."/>
            <person name="Boedeker C."/>
            <person name="Pinto D."/>
            <person name="Vollmers J."/>
            <person name="Rivas-Marin E."/>
            <person name="Kohn T."/>
            <person name="Peeters S.H."/>
            <person name="Heuer A."/>
            <person name="Rast P."/>
            <person name="Oberbeckmann S."/>
            <person name="Bunk B."/>
            <person name="Jeske O."/>
            <person name="Meyerdierks A."/>
            <person name="Storesund J.E."/>
            <person name="Kallscheuer N."/>
            <person name="Luecker S."/>
            <person name="Lage O.M."/>
            <person name="Pohl T."/>
            <person name="Merkel B.J."/>
            <person name="Hornburger P."/>
            <person name="Mueller R.-W."/>
            <person name="Bruemmer F."/>
            <person name="Labrenz M."/>
            <person name="Spormann A.M."/>
            <person name="Op den Camp H."/>
            <person name="Overmann J."/>
            <person name="Amann R."/>
            <person name="Jetten M.S.M."/>
            <person name="Mascher T."/>
            <person name="Medema M.H."/>
            <person name="Devos D.P."/>
            <person name="Kaster A.-K."/>
            <person name="Ovreas L."/>
            <person name="Rohde M."/>
            <person name="Galperin M.Y."/>
            <person name="Jogler C."/>
        </authorList>
    </citation>
    <scope>NUCLEOTIDE SEQUENCE [LARGE SCALE GENOMIC DNA]</scope>
    <source>
        <strain evidence="2 3">HG66A1</strain>
    </source>
</reference>
<dbReference type="OrthoDB" id="9809962at2"/>
<dbReference type="InterPro" id="IPR036412">
    <property type="entry name" value="HAD-like_sf"/>
</dbReference>
<dbReference type="NCBIfam" id="TIGR01493">
    <property type="entry name" value="HAD-SF-IA-v2"/>
    <property type="match status" value="1"/>
</dbReference>
<dbReference type="InterPro" id="IPR051540">
    <property type="entry name" value="S-2-haloacid_dehalogenase"/>
</dbReference>
<dbReference type="Proteomes" id="UP000320421">
    <property type="component" value="Chromosome"/>
</dbReference>
<evidence type="ECO:0000313" key="3">
    <source>
        <dbReference type="Proteomes" id="UP000320421"/>
    </source>
</evidence>
<gene>
    <name evidence="2" type="ORF">HG66A1_56330</name>
</gene>
<dbReference type="EC" id="3.1.3.-" evidence="2"/>
<dbReference type="SFLD" id="SFLDS00003">
    <property type="entry name" value="Haloacid_Dehalogenase"/>
    <property type="match status" value="1"/>
</dbReference>
<dbReference type="Pfam" id="PF00702">
    <property type="entry name" value="Hydrolase"/>
    <property type="match status" value="1"/>
</dbReference>
<dbReference type="PANTHER" id="PTHR43316:SF3">
    <property type="entry name" value="HALOACID DEHALOGENASE, TYPE II (AFU_ORTHOLOGUE AFUA_2G07750)-RELATED"/>
    <property type="match status" value="1"/>
</dbReference>
<keyword evidence="3" id="KW-1185">Reference proteome</keyword>
<dbReference type="EMBL" id="CP036266">
    <property type="protein sequence ID" value="QDT23808.1"/>
    <property type="molecule type" value="Genomic_DNA"/>
</dbReference>
<protein>
    <submittedName>
        <fullName evidence="2">Phosphorylated carbohydrates phosphatase</fullName>
        <ecNumber evidence="2">3.1.3.-</ecNumber>
    </submittedName>
</protein>
<dbReference type="NCBIfam" id="TIGR01509">
    <property type="entry name" value="HAD-SF-IA-v3"/>
    <property type="match status" value="1"/>
</dbReference>
<keyword evidence="1 2" id="KW-0378">Hydrolase</keyword>
<dbReference type="SFLD" id="SFLDG01129">
    <property type="entry name" value="C1.5:_HAD__Beta-PGM__Phosphata"/>
    <property type="match status" value="1"/>
</dbReference>
<dbReference type="InterPro" id="IPR023214">
    <property type="entry name" value="HAD_sf"/>
</dbReference>
<accession>A0A517PWQ1</accession>
<dbReference type="InterPro" id="IPR006439">
    <property type="entry name" value="HAD-SF_hydro_IA"/>
</dbReference>
<proteinExistence type="predicted"/>
<dbReference type="NCBIfam" id="TIGR01549">
    <property type="entry name" value="HAD-SF-IA-v1"/>
    <property type="match status" value="1"/>
</dbReference>
<dbReference type="Gene3D" id="3.40.50.1000">
    <property type="entry name" value="HAD superfamily/HAD-like"/>
    <property type="match status" value="1"/>
</dbReference>